<keyword evidence="2" id="KW-0227">DNA damage</keyword>
<dbReference type="CDD" id="cd04488">
    <property type="entry name" value="RecG_wedge_OBF"/>
    <property type="match status" value="1"/>
</dbReference>
<keyword evidence="5" id="KW-0067">ATP-binding</keyword>
<evidence type="ECO:0000256" key="5">
    <source>
        <dbReference type="ARBA" id="ARBA00022840"/>
    </source>
</evidence>
<sequence>MHRRCWVRIEMAGPADTFFDHFVHTREQKTAFSNLGLSTIDQVLRHVPRTYLFPGELTPMEELEPDTTAVVLGKVLSVDLIRLRDRKRSLTKVKLGGRYTAVELTFFNMPWLEKNLALGQNIAVSGKVVDTQYGRQINQPRILDSNFDLDDGEWGRGSVSMHQEMQMTKPMPIYSVKGKSKLSTVTRVIHRMLDRLPVEAFADTMPQHVRNEMGLYSYKEALEGIHRPRDKAQLQQARDWFAFEEAFALQTYMLSNKQVHEKEAAPVLAGAAMGKLDQFDQHQTFELTRSQKQAGTEISRDLVRSTPMNRLLHGDVGSGKTLVALRAMLQAVDSGYQAALLAPTEILATQHVGSLRSLLGELASDGFTDGVRIELLTGSMSGRERKRVATELAAGIVDIVVGTHTLLSDTTIFDKLGLVVIDEQHRFGVEQREQLREKGDGKVPHTLVMTATPIPRTVALTVYSDLDVSTLRELPGGPKQVSTHVVPMYEKPLWFNRVWEVVSEQVQHGHQAFVVTSRIDSEEDPDAANDGTQGGNAGETGSPDPGRPRLLGVEELADKLRSHPELKDVRIETLHGKSEQDVKETAMQRFKDHEFDVLVATTVIEVGVDVHNARVMVVFDADRFGVAQLHQLRGRVGRDGKPAMCFFVTQNREDSESRERLEYVASTTDGFALAEYDLKTRKEGDVLGTSQWGAARLRFVSIKDENLIMTARNAAQDALTDDPQLAQRPALALYLTDIMQIEA</sequence>
<dbReference type="InterPro" id="IPR014001">
    <property type="entry name" value="Helicase_ATP-bd"/>
</dbReference>
<dbReference type="GO" id="GO:0003678">
    <property type="term" value="F:DNA helicase activity"/>
    <property type="evidence" value="ECO:0007669"/>
    <property type="project" value="TreeGrafter"/>
</dbReference>
<evidence type="ECO:0000313" key="12">
    <source>
        <dbReference type="EMBL" id="PMD05677.1"/>
    </source>
</evidence>
<name>A0A2N6VNL1_9MICO</name>
<dbReference type="GO" id="GO:0005524">
    <property type="term" value="F:ATP binding"/>
    <property type="evidence" value="ECO:0007669"/>
    <property type="project" value="UniProtKB-KW"/>
</dbReference>
<dbReference type="EMBL" id="PNHK01000002">
    <property type="protein sequence ID" value="PMD05677.1"/>
    <property type="molecule type" value="Genomic_DNA"/>
</dbReference>
<dbReference type="Pfam" id="PF17191">
    <property type="entry name" value="RecG_wedge"/>
    <property type="match status" value="1"/>
</dbReference>
<evidence type="ECO:0000256" key="7">
    <source>
        <dbReference type="ARBA" id="ARBA00023204"/>
    </source>
</evidence>
<dbReference type="CDD" id="cd17992">
    <property type="entry name" value="DEXHc_RecG"/>
    <property type="match status" value="1"/>
</dbReference>
<dbReference type="Gene3D" id="2.40.50.140">
    <property type="entry name" value="Nucleic acid-binding proteins"/>
    <property type="match status" value="1"/>
</dbReference>
<dbReference type="PANTHER" id="PTHR47964">
    <property type="entry name" value="ATP-DEPENDENT DNA HELICASE HOMOLOG RECG, CHLOROPLASTIC"/>
    <property type="match status" value="1"/>
</dbReference>
<keyword evidence="1" id="KW-0547">Nucleotide-binding</keyword>
<dbReference type="Gene3D" id="3.40.50.300">
    <property type="entry name" value="P-loop containing nucleotide triphosphate hydrolases"/>
    <property type="match status" value="2"/>
</dbReference>
<evidence type="ECO:0000256" key="2">
    <source>
        <dbReference type="ARBA" id="ARBA00022763"/>
    </source>
</evidence>
<dbReference type="SMART" id="SM00487">
    <property type="entry name" value="DEXDc"/>
    <property type="match status" value="1"/>
</dbReference>
<dbReference type="SUPFAM" id="SSF52540">
    <property type="entry name" value="P-loop containing nucleoside triphosphate hydrolases"/>
    <property type="match status" value="2"/>
</dbReference>
<dbReference type="PROSITE" id="PS51194">
    <property type="entry name" value="HELICASE_CTER"/>
    <property type="match status" value="1"/>
</dbReference>
<dbReference type="InterPro" id="IPR045562">
    <property type="entry name" value="RecG_dom3_C"/>
</dbReference>
<evidence type="ECO:0000256" key="8">
    <source>
        <dbReference type="ARBA" id="ARBA00049819"/>
    </source>
</evidence>
<keyword evidence="3" id="KW-0378">Hydrolase</keyword>
<gene>
    <name evidence="12" type="ORF">CJ199_06655</name>
</gene>
<feature type="domain" description="Helicase ATP-binding" evidence="10">
    <location>
        <begin position="301"/>
        <end position="471"/>
    </location>
</feature>
<dbReference type="InterPro" id="IPR011545">
    <property type="entry name" value="DEAD/DEAH_box_helicase_dom"/>
</dbReference>
<accession>A0A2N6VNL1</accession>
<reference evidence="12 13" key="1">
    <citation type="submission" date="2017-09" db="EMBL/GenBank/DDBJ databases">
        <title>Bacterial strain isolated from the female urinary microbiota.</title>
        <authorList>
            <person name="Thomas-White K."/>
            <person name="Kumar N."/>
            <person name="Forster S."/>
            <person name="Putonti C."/>
            <person name="Lawley T."/>
            <person name="Wolfe A.J."/>
        </authorList>
    </citation>
    <scope>NUCLEOTIDE SEQUENCE [LARGE SCALE GENOMIC DNA]</scope>
    <source>
        <strain evidence="12 13">UMB1301</strain>
    </source>
</reference>
<protein>
    <recommendedName>
        <fullName evidence="8">Probable DNA 3'-5' helicase RecG</fullName>
    </recommendedName>
</protein>
<evidence type="ECO:0000256" key="3">
    <source>
        <dbReference type="ARBA" id="ARBA00022801"/>
    </source>
</evidence>
<dbReference type="Pfam" id="PF00270">
    <property type="entry name" value="DEAD"/>
    <property type="match status" value="1"/>
</dbReference>
<evidence type="ECO:0000259" key="10">
    <source>
        <dbReference type="PROSITE" id="PS51192"/>
    </source>
</evidence>
<dbReference type="InterPro" id="IPR033454">
    <property type="entry name" value="RecG_wedge"/>
</dbReference>
<dbReference type="PROSITE" id="PS51192">
    <property type="entry name" value="HELICASE_ATP_BIND_1"/>
    <property type="match status" value="1"/>
</dbReference>
<dbReference type="GO" id="GO:0006281">
    <property type="term" value="P:DNA repair"/>
    <property type="evidence" value="ECO:0007669"/>
    <property type="project" value="UniProtKB-KW"/>
</dbReference>
<dbReference type="InterPro" id="IPR027417">
    <property type="entry name" value="P-loop_NTPase"/>
</dbReference>
<dbReference type="InterPro" id="IPR001650">
    <property type="entry name" value="Helicase_C-like"/>
</dbReference>
<dbReference type="AlphaFoldDB" id="A0A2N6VNL1"/>
<feature type="domain" description="Helicase C-terminal" evidence="11">
    <location>
        <begin position="524"/>
        <end position="679"/>
    </location>
</feature>
<dbReference type="GO" id="GO:0016787">
    <property type="term" value="F:hydrolase activity"/>
    <property type="evidence" value="ECO:0007669"/>
    <property type="project" value="UniProtKB-KW"/>
</dbReference>
<dbReference type="InterPro" id="IPR012340">
    <property type="entry name" value="NA-bd_OB-fold"/>
</dbReference>
<dbReference type="Pfam" id="PF00271">
    <property type="entry name" value="Helicase_C"/>
    <property type="match status" value="1"/>
</dbReference>
<evidence type="ECO:0000313" key="13">
    <source>
        <dbReference type="Proteomes" id="UP000235598"/>
    </source>
</evidence>
<keyword evidence="7" id="KW-0234">DNA repair</keyword>
<feature type="region of interest" description="Disordered" evidence="9">
    <location>
        <begin position="519"/>
        <end position="550"/>
    </location>
</feature>
<proteinExistence type="predicted"/>
<evidence type="ECO:0000256" key="4">
    <source>
        <dbReference type="ARBA" id="ARBA00022806"/>
    </source>
</evidence>
<dbReference type="Proteomes" id="UP000235598">
    <property type="component" value="Unassembled WGS sequence"/>
</dbReference>
<evidence type="ECO:0000256" key="6">
    <source>
        <dbReference type="ARBA" id="ARBA00023125"/>
    </source>
</evidence>
<dbReference type="Pfam" id="PF19833">
    <property type="entry name" value="RecG_dom3_C"/>
    <property type="match status" value="1"/>
</dbReference>
<dbReference type="PANTHER" id="PTHR47964:SF1">
    <property type="entry name" value="ATP-DEPENDENT DNA HELICASE HOMOLOG RECG, CHLOROPLASTIC"/>
    <property type="match status" value="1"/>
</dbReference>
<dbReference type="SMART" id="SM00490">
    <property type="entry name" value="HELICc"/>
    <property type="match status" value="1"/>
</dbReference>
<organism evidence="12 13">
    <name type="scientific">Brevibacterium paucivorans</name>
    <dbReference type="NCBI Taxonomy" id="170994"/>
    <lineage>
        <taxon>Bacteria</taxon>
        <taxon>Bacillati</taxon>
        <taxon>Actinomycetota</taxon>
        <taxon>Actinomycetes</taxon>
        <taxon>Micrococcales</taxon>
        <taxon>Brevibacteriaceae</taxon>
        <taxon>Brevibacterium</taxon>
    </lineage>
</organism>
<comment type="caution">
    <text evidence="12">The sequence shown here is derived from an EMBL/GenBank/DDBJ whole genome shotgun (WGS) entry which is preliminary data.</text>
</comment>
<dbReference type="SUPFAM" id="SSF50249">
    <property type="entry name" value="Nucleic acid-binding proteins"/>
    <property type="match status" value="1"/>
</dbReference>
<keyword evidence="4 12" id="KW-0347">Helicase</keyword>
<keyword evidence="6" id="KW-0238">DNA-binding</keyword>
<evidence type="ECO:0000256" key="9">
    <source>
        <dbReference type="SAM" id="MobiDB-lite"/>
    </source>
</evidence>
<dbReference type="InterPro" id="IPR047112">
    <property type="entry name" value="RecG/Mfd"/>
</dbReference>
<evidence type="ECO:0000259" key="11">
    <source>
        <dbReference type="PROSITE" id="PS51194"/>
    </source>
</evidence>
<dbReference type="OrthoDB" id="9804325at2"/>
<dbReference type="GO" id="GO:0003677">
    <property type="term" value="F:DNA binding"/>
    <property type="evidence" value="ECO:0007669"/>
    <property type="project" value="UniProtKB-KW"/>
</dbReference>
<evidence type="ECO:0000256" key="1">
    <source>
        <dbReference type="ARBA" id="ARBA00022741"/>
    </source>
</evidence>